<dbReference type="EMBL" id="JALJOU010000018">
    <property type="protein sequence ID" value="KAK9838467.1"/>
    <property type="molecule type" value="Genomic_DNA"/>
</dbReference>
<keyword evidence="4" id="KW-1185">Reference proteome</keyword>
<feature type="region of interest" description="Disordered" evidence="1">
    <location>
        <begin position="88"/>
        <end position="109"/>
    </location>
</feature>
<evidence type="ECO:0000313" key="4">
    <source>
        <dbReference type="Proteomes" id="UP001445335"/>
    </source>
</evidence>
<proteinExistence type="predicted"/>
<protein>
    <submittedName>
        <fullName evidence="3">Uncharacterized protein</fullName>
    </submittedName>
</protein>
<reference evidence="3 4" key="1">
    <citation type="journal article" date="2024" name="Nat. Commun.">
        <title>Phylogenomics reveals the evolutionary origins of lichenization in chlorophyte algae.</title>
        <authorList>
            <person name="Puginier C."/>
            <person name="Libourel C."/>
            <person name="Otte J."/>
            <person name="Skaloud P."/>
            <person name="Haon M."/>
            <person name="Grisel S."/>
            <person name="Petersen M."/>
            <person name="Berrin J.G."/>
            <person name="Delaux P.M."/>
            <person name="Dal Grande F."/>
            <person name="Keller J."/>
        </authorList>
    </citation>
    <scope>NUCLEOTIDE SEQUENCE [LARGE SCALE GENOMIC DNA]</scope>
    <source>
        <strain evidence="3 4">SAG 245.80</strain>
    </source>
</reference>
<name>A0AAW1RXB7_9CHLO</name>
<keyword evidence="2" id="KW-1133">Transmembrane helix</keyword>
<dbReference type="AlphaFoldDB" id="A0AAW1RXB7"/>
<feature type="region of interest" description="Disordered" evidence="1">
    <location>
        <begin position="1"/>
        <end position="21"/>
    </location>
</feature>
<keyword evidence="2" id="KW-0812">Transmembrane</keyword>
<gene>
    <name evidence="3" type="ORF">WJX81_001096</name>
</gene>
<evidence type="ECO:0000256" key="2">
    <source>
        <dbReference type="SAM" id="Phobius"/>
    </source>
</evidence>
<feature type="transmembrane region" description="Helical" evidence="2">
    <location>
        <begin position="59"/>
        <end position="77"/>
    </location>
</feature>
<keyword evidence="2" id="KW-0472">Membrane</keyword>
<feature type="compositionally biased region" description="Polar residues" evidence="1">
    <location>
        <begin position="96"/>
        <end position="109"/>
    </location>
</feature>
<evidence type="ECO:0000313" key="3">
    <source>
        <dbReference type="EMBL" id="KAK9838467.1"/>
    </source>
</evidence>
<comment type="caution">
    <text evidence="3">The sequence shown here is derived from an EMBL/GenBank/DDBJ whole genome shotgun (WGS) entry which is preliminary data.</text>
</comment>
<sequence length="109" mass="11381">MRTVRERKTPQQPQKARGFVAEDNSGRANIFGVEPRTLYTSSPTSEKAARQGLGGAQGIAVLLVALAAVSLVTLGIFKQGNPSSLTEATKAAEQAPSLNSLSTNIKGSL</sequence>
<evidence type="ECO:0000256" key="1">
    <source>
        <dbReference type="SAM" id="MobiDB-lite"/>
    </source>
</evidence>
<dbReference type="Proteomes" id="UP001445335">
    <property type="component" value="Unassembled WGS sequence"/>
</dbReference>
<organism evidence="3 4">
    <name type="scientific">Elliptochloris bilobata</name>
    <dbReference type="NCBI Taxonomy" id="381761"/>
    <lineage>
        <taxon>Eukaryota</taxon>
        <taxon>Viridiplantae</taxon>
        <taxon>Chlorophyta</taxon>
        <taxon>core chlorophytes</taxon>
        <taxon>Trebouxiophyceae</taxon>
        <taxon>Trebouxiophyceae incertae sedis</taxon>
        <taxon>Elliptochloris clade</taxon>
        <taxon>Elliptochloris</taxon>
    </lineage>
</organism>
<accession>A0AAW1RXB7</accession>